<dbReference type="PROSITE" id="PS51900">
    <property type="entry name" value="CB"/>
    <property type="match status" value="1"/>
</dbReference>
<evidence type="ECO:0000256" key="3">
    <source>
        <dbReference type="ARBA" id="ARBA00023125"/>
    </source>
</evidence>
<organism evidence="8 9">
    <name type="scientific">Marivirga arenosa</name>
    <dbReference type="NCBI Taxonomy" id="3059076"/>
    <lineage>
        <taxon>Bacteria</taxon>
        <taxon>Pseudomonadati</taxon>
        <taxon>Bacteroidota</taxon>
        <taxon>Cytophagia</taxon>
        <taxon>Cytophagales</taxon>
        <taxon>Marivirgaceae</taxon>
        <taxon>Marivirga</taxon>
    </lineage>
</organism>
<dbReference type="InterPro" id="IPR002104">
    <property type="entry name" value="Integrase_catalytic"/>
</dbReference>
<keyword evidence="4" id="KW-0233">DNA recombination</keyword>
<dbReference type="PANTHER" id="PTHR30349:SF41">
    <property type="entry name" value="INTEGRASE_RECOMBINASE PROTEIN MJ0367-RELATED"/>
    <property type="match status" value="1"/>
</dbReference>
<comment type="similarity">
    <text evidence="1">Belongs to the 'phage' integrase family.</text>
</comment>
<dbReference type="PROSITE" id="PS51898">
    <property type="entry name" value="TYR_RECOMBINASE"/>
    <property type="match status" value="1"/>
</dbReference>
<dbReference type="InterPro" id="IPR010998">
    <property type="entry name" value="Integrase_recombinase_N"/>
</dbReference>
<dbReference type="Pfam" id="PF00589">
    <property type="entry name" value="Phage_integrase"/>
    <property type="match status" value="1"/>
</dbReference>
<dbReference type="AlphaFoldDB" id="A0AA51RDV9"/>
<gene>
    <name evidence="8" type="ORF">QYS48_30220</name>
</gene>
<evidence type="ECO:0000256" key="1">
    <source>
        <dbReference type="ARBA" id="ARBA00008857"/>
    </source>
</evidence>
<reference evidence="8" key="1">
    <citation type="submission" date="2023-08" db="EMBL/GenBank/DDBJ databases">
        <title>Comparative genomics and taxonomic characterization of three novel marine species of genus Marivirga.</title>
        <authorList>
            <person name="Muhammad N."/>
            <person name="Kim S.-G."/>
        </authorList>
    </citation>
    <scope>NUCLEOTIDE SEQUENCE [LARGE SCALE GENOMIC DNA]</scope>
    <source>
        <strain evidence="8">ABR2-2</strain>
    </source>
</reference>
<evidence type="ECO:0000313" key="8">
    <source>
        <dbReference type="EMBL" id="WMN07880.1"/>
    </source>
</evidence>
<evidence type="ECO:0000256" key="4">
    <source>
        <dbReference type="ARBA" id="ARBA00023172"/>
    </source>
</evidence>
<dbReference type="Gene3D" id="1.10.150.130">
    <property type="match status" value="1"/>
</dbReference>
<dbReference type="Gene3D" id="1.10.443.10">
    <property type="entry name" value="Intergrase catalytic core"/>
    <property type="match status" value="1"/>
</dbReference>
<dbReference type="Pfam" id="PF13495">
    <property type="entry name" value="Phage_int_SAM_4"/>
    <property type="match status" value="1"/>
</dbReference>
<keyword evidence="2" id="KW-0229">DNA integration</keyword>
<dbReference type="InterPro" id="IPR004107">
    <property type="entry name" value="Integrase_SAM-like_N"/>
</dbReference>
<evidence type="ECO:0000256" key="5">
    <source>
        <dbReference type="PROSITE-ProRule" id="PRU01248"/>
    </source>
</evidence>
<proteinExistence type="inferred from homology"/>
<name>A0AA51RDV9_9BACT</name>
<dbReference type="GO" id="GO:0015074">
    <property type="term" value="P:DNA integration"/>
    <property type="evidence" value="ECO:0007669"/>
    <property type="project" value="UniProtKB-KW"/>
</dbReference>
<dbReference type="GO" id="GO:0006310">
    <property type="term" value="P:DNA recombination"/>
    <property type="evidence" value="ECO:0007669"/>
    <property type="project" value="UniProtKB-KW"/>
</dbReference>
<feature type="domain" description="Core-binding (CB)" evidence="7">
    <location>
        <begin position="102"/>
        <end position="184"/>
    </location>
</feature>
<keyword evidence="9" id="KW-1185">Reference proteome</keyword>
<protein>
    <submittedName>
        <fullName evidence="8">Tyrosine-type recombinase/integrase</fullName>
    </submittedName>
</protein>
<dbReference type="Proteomes" id="UP001244443">
    <property type="component" value="Chromosome"/>
</dbReference>
<dbReference type="EMBL" id="CP129970">
    <property type="protein sequence ID" value="WMN07880.1"/>
    <property type="molecule type" value="Genomic_DNA"/>
</dbReference>
<dbReference type="InterPro" id="IPR050090">
    <property type="entry name" value="Tyrosine_recombinase_XerCD"/>
</dbReference>
<dbReference type="RefSeq" id="WP_308358175.1">
    <property type="nucleotide sequence ID" value="NZ_CP129970.2"/>
</dbReference>
<dbReference type="InterPro" id="IPR011010">
    <property type="entry name" value="DNA_brk_join_enz"/>
</dbReference>
<dbReference type="InterPro" id="IPR013762">
    <property type="entry name" value="Integrase-like_cat_sf"/>
</dbReference>
<evidence type="ECO:0000313" key="9">
    <source>
        <dbReference type="Proteomes" id="UP001244443"/>
    </source>
</evidence>
<dbReference type="PANTHER" id="PTHR30349">
    <property type="entry name" value="PHAGE INTEGRASE-RELATED"/>
    <property type="match status" value="1"/>
</dbReference>
<evidence type="ECO:0000256" key="2">
    <source>
        <dbReference type="ARBA" id="ARBA00022908"/>
    </source>
</evidence>
<feature type="domain" description="Tyr recombinase" evidence="6">
    <location>
        <begin position="201"/>
        <end position="373"/>
    </location>
</feature>
<dbReference type="InterPro" id="IPR044068">
    <property type="entry name" value="CB"/>
</dbReference>
<sequence length="376" mass="43512">MEKLTKMISLRHLEVDGKRMIGLKFYPDKVIQALVKTLPGVKWHKKRQMVCLLNTTENYNQVLNTFRGVAWLDMRYFSKKGWMGCDDPSVVIKGYKSRTFAASYKKCPDSFLDELEARKYAISTVRTYVSCFESFLNFHSTIPIHKLSEVEIKSFIHSLIQNSKSDSSINQHINAIKFYFEIVNKMPNRFYEFPRPAKAEKLPCVLSKQEIELMISRTHNLKHQCIISLLYSAGLRRSELVNLRLEDIDSKRMSILIKGAKGNKDRLTLLSDKVLTKMRLYYSAYKPKRYLFEGYKGEPYHATSVAKVVKKAAIEAGIRKKVNPHMLRHSFATHLLEAGTDLRYIQTLLGHNSSRTTEIYTHVATNIFKSIKNPLD</sequence>
<dbReference type="GO" id="GO:0003677">
    <property type="term" value="F:DNA binding"/>
    <property type="evidence" value="ECO:0007669"/>
    <property type="project" value="UniProtKB-UniRule"/>
</dbReference>
<accession>A0AA51RDV9</accession>
<evidence type="ECO:0000259" key="7">
    <source>
        <dbReference type="PROSITE" id="PS51900"/>
    </source>
</evidence>
<evidence type="ECO:0000259" key="6">
    <source>
        <dbReference type="PROSITE" id="PS51898"/>
    </source>
</evidence>
<keyword evidence="3 5" id="KW-0238">DNA-binding</keyword>
<dbReference type="SUPFAM" id="SSF56349">
    <property type="entry name" value="DNA breaking-rejoining enzymes"/>
    <property type="match status" value="1"/>
</dbReference>